<evidence type="ECO:0000313" key="5">
    <source>
        <dbReference type="EMBL" id="WLS80772.1"/>
    </source>
</evidence>
<dbReference type="Proteomes" id="UP001228139">
    <property type="component" value="Chromosome"/>
</dbReference>
<dbReference type="PANTHER" id="PTHR30146:SF138">
    <property type="entry name" value="TRANSCRIPTIONAL REGULATORY PROTEIN"/>
    <property type="match status" value="1"/>
</dbReference>
<name>A0AA50DN38_9GAMM</name>
<dbReference type="PROSITE" id="PS00356">
    <property type="entry name" value="HTH_LACI_1"/>
    <property type="match status" value="1"/>
</dbReference>
<dbReference type="InterPro" id="IPR028082">
    <property type="entry name" value="Peripla_BP_I"/>
</dbReference>
<dbReference type="KEGG" id="epi:Q3V30_09960"/>
<dbReference type="SUPFAM" id="SSF53822">
    <property type="entry name" value="Periplasmic binding protein-like I"/>
    <property type="match status" value="1"/>
</dbReference>
<evidence type="ECO:0000256" key="3">
    <source>
        <dbReference type="ARBA" id="ARBA00023163"/>
    </source>
</evidence>
<dbReference type="SMART" id="SM00354">
    <property type="entry name" value="HTH_LACI"/>
    <property type="match status" value="1"/>
</dbReference>
<dbReference type="EMBL" id="CP132353">
    <property type="protein sequence ID" value="WLS80772.1"/>
    <property type="molecule type" value="Genomic_DNA"/>
</dbReference>
<evidence type="ECO:0000256" key="2">
    <source>
        <dbReference type="ARBA" id="ARBA00023125"/>
    </source>
</evidence>
<dbReference type="InterPro" id="IPR010982">
    <property type="entry name" value="Lambda_DNA-bd_dom_sf"/>
</dbReference>
<accession>A0AA50DN38</accession>
<keyword evidence="1" id="KW-0805">Transcription regulation</keyword>
<dbReference type="Gene3D" id="3.40.50.2300">
    <property type="match status" value="2"/>
</dbReference>
<keyword evidence="6" id="KW-1185">Reference proteome</keyword>
<evidence type="ECO:0000256" key="1">
    <source>
        <dbReference type="ARBA" id="ARBA00023015"/>
    </source>
</evidence>
<dbReference type="CDD" id="cd06273">
    <property type="entry name" value="PBP1_LacI-like"/>
    <property type="match status" value="1"/>
</dbReference>
<dbReference type="GO" id="GO:0003700">
    <property type="term" value="F:DNA-binding transcription factor activity"/>
    <property type="evidence" value="ECO:0007669"/>
    <property type="project" value="TreeGrafter"/>
</dbReference>
<dbReference type="GO" id="GO:0000976">
    <property type="term" value="F:transcription cis-regulatory region binding"/>
    <property type="evidence" value="ECO:0007669"/>
    <property type="project" value="TreeGrafter"/>
</dbReference>
<proteinExistence type="predicted"/>
<dbReference type="Pfam" id="PF00356">
    <property type="entry name" value="LacI"/>
    <property type="match status" value="1"/>
</dbReference>
<dbReference type="Pfam" id="PF13377">
    <property type="entry name" value="Peripla_BP_3"/>
    <property type="match status" value="1"/>
</dbReference>
<dbReference type="SUPFAM" id="SSF47413">
    <property type="entry name" value="lambda repressor-like DNA-binding domains"/>
    <property type="match status" value="1"/>
</dbReference>
<evidence type="ECO:0000313" key="6">
    <source>
        <dbReference type="Proteomes" id="UP001228139"/>
    </source>
</evidence>
<dbReference type="CDD" id="cd01392">
    <property type="entry name" value="HTH_LacI"/>
    <property type="match status" value="1"/>
</dbReference>
<organism evidence="5 6">
    <name type="scientific">Erwinia pyri</name>
    <dbReference type="NCBI Taxonomy" id="3062598"/>
    <lineage>
        <taxon>Bacteria</taxon>
        <taxon>Pseudomonadati</taxon>
        <taxon>Pseudomonadota</taxon>
        <taxon>Gammaproteobacteria</taxon>
        <taxon>Enterobacterales</taxon>
        <taxon>Erwiniaceae</taxon>
        <taxon>Erwinia</taxon>
    </lineage>
</organism>
<keyword evidence="2 5" id="KW-0238">DNA-binding</keyword>
<dbReference type="InterPro" id="IPR000843">
    <property type="entry name" value="HTH_LacI"/>
</dbReference>
<dbReference type="PANTHER" id="PTHR30146">
    <property type="entry name" value="LACI-RELATED TRANSCRIPTIONAL REPRESSOR"/>
    <property type="match status" value="1"/>
</dbReference>
<dbReference type="RefSeq" id="WP_306212851.1">
    <property type="nucleotide sequence ID" value="NZ_CP132353.1"/>
</dbReference>
<dbReference type="AlphaFoldDB" id="A0AA50DN38"/>
<dbReference type="InterPro" id="IPR046335">
    <property type="entry name" value="LacI/GalR-like_sensor"/>
</dbReference>
<dbReference type="PROSITE" id="PS50932">
    <property type="entry name" value="HTH_LACI_2"/>
    <property type="match status" value="1"/>
</dbReference>
<evidence type="ECO:0000259" key="4">
    <source>
        <dbReference type="PROSITE" id="PS50932"/>
    </source>
</evidence>
<gene>
    <name evidence="5" type="ORF">Q3V30_09960</name>
</gene>
<feature type="domain" description="HTH lacI-type" evidence="4">
    <location>
        <begin position="11"/>
        <end position="65"/>
    </location>
</feature>
<protein>
    <submittedName>
        <fullName evidence="5">LacI family DNA-binding transcriptional regulator</fullName>
    </submittedName>
</protein>
<dbReference type="Gene3D" id="1.10.260.40">
    <property type="entry name" value="lambda repressor-like DNA-binding domains"/>
    <property type="match status" value="1"/>
</dbReference>
<keyword evidence="3" id="KW-0804">Transcription</keyword>
<sequence length="345" mass="37632">MSDKPSPSSRVSLEDVALRSGVSTATVSRVLNGSTTVRQSRREAVERACEELGYVINRAARTLASRRSMTIGAVVPTLATETFSRPLATFQQKIHHSGYTLLLANSDFDPDTELKEVNKLVEYGIDALMLVGNSHHPKLWERITQQGIPCIQTFSVDRRYPSVGYDNEQAAAEMTAHLLALGHTNFGVIVGTPPSNDRVSDRITGTKQALAAAGLTLDESQLINSAFTMNDARQAMFKLLDRPNPPTAVICGNDLLAFGAMRGASERYLRIPNDISITGFNDYEYSEHLEHPLTTMRVELDAIGLCAAEFLLAELNGEETARQTVLKPELIVRGSSGSAPRTSRG</sequence>
<reference evidence="5 6" key="1">
    <citation type="submission" date="2023-07" db="EMBL/GenBank/DDBJ databases">
        <title>Pathogenic bacteria of pear tree diseases.</title>
        <authorList>
            <person name="Zhang Z."/>
            <person name="He L."/>
            <person name="Huang R."/>
        </authorList>
    </citation>
    <scope>NUCLEOTIDE SEQUENCE [LARGE SCALE GENOMIC DNA]</scope>
    <source>
        <strain evidence="5 6">DE2</strain>
    </source>
</reference>